<evidence type="ECO:0000256" key="11">
    <source>
        <dbReference type="ARBA" id="ARBA00022801"/>
    </source>
</evidence>
<evidence type="ECO:0000256" key="5">
    <source>
        <dbReference type="ARBA" id="ARBA00022695"/>
    </source>
</evidence>
<sequence length="338" mass="38894">MTFRIKAKQIFLTYSQVNNVFDNKLCETPEHYREFAEQTLGRLLCARIGRELHQDGGIHYHMFLGFSEAATINSSSIMDYEGQHPNIKSVRRDPSKVWDYAGKDGDIKLQYGELGDMGVGEGRGTSTKRGRDELYSEALDEPTKDGFLSKIRALAPRDYVVCHGNIRAYADWAYRPELPEYGSPTFNFSDGVEELRDTLLAWSDGNINSTLSGRRPKSIILWGPTRTGKTVWARSLGKHWYFCGQFNLDNISEDGVDYAVFDDLQGDFEYWHAYKMWLGGQHEFVITDKYRRKQNIRWGRPTILLMNGDPRMCKGVDLDWLEGNCEIVHVTEKFIEII</sequence>
<evidence type="ECO:0000256" key="8">
    <source>
        <dbReference type="ARBA" id="ARBA00022723"/>
    </source>
</evidence>
<keyword evidence="8" id="KW-0479">Metal-binding</keyword>
<dbReference type="GO" id="GO:0006260">
    <property type="term" value="P:DNA replication"/>
    <property type="evidence" value="ECO:0007669"/>
    <property type="project" value="UniProtKB-KW"/>
</dbReference>
<keyword evidence="10" id="KW-0255">Endonuclease</keyword>
<evidence type="ECO:0000256" key="7">
    <source>
        <dbReference type="ARBA" id="ARBA00022722"/>
    </source>
</evidence>
<dbReference type="Pfam" id="PF08283">
    <property type="entry name" value="Gemini_AL1_M"/>
    <property type="match status" value="1"/>
</dbReference>
<dbReference type="GO" id="GO:0042025">
    <property type="term" value="C:host cell nucleus"/>
    <property type="evidence" value="ECO:0007669"/>
    <property type="project" value="UniProtKB-SubCell"/>
</dbReference>
<evidence type="ECO:0000256" key="4">
    <source>
        <dbReference type="ARBA" id="ARBA00022679"/>
    </source>
</evidence>
<dbReference type="SUPFAM" id="SSF55464">
    <property type="entry name" value="Origin of replication-binding domain, RBD-like"/>
    <property type="match status" value="1"/>
</dbReference>
<keyword evidence="12" id="KW-0190">Covalent protein-DNA linkage</keyword>
<dbReference type="Gene3D" id="3.40.1310.20">
    <property type="match status" value="1"/>
</dbReference>
<dbReference type="GO" id="GO:0046872">
    <property type="term" value="F:metal ion binding"/>
    <property type="evidence" value="ECO:0007669"/>
    <property type="project" value="UniProtKB-KW"/>
</dbReference>
<comment type="subcellular location">
    <subcellularLocation>
        <location evidence="1">Host nucleus</location>
    </subcellularLocation>
</comment>
<keyword evidence="9" id="KW-0547">Nucleotide-binding</keyword>
<dbReference type="InterPro" id="IPR027417">
    <property type="entry name" value="P-loop_NTPase"/>
</dbReference>
<keyword evidence="13" id="KW-0238">DNA-binding</keyword>
<evidence type="ECO:0000313" key="15">
    <source>
        <dbReference type="EMBL" id="WZK92889.1"/>
    </source>
</evidence>
<dbReference type="GO" id="GO:0000166">
    <property type="term" value="F:nucleotide binding"/>
    <property type="evidence" value="ECO:0007669"/>
    <property type="project" value="UniProtKB-KW"/>
</dbReference>
<keyword evidence="6" id="KW-0235">DNA replication</keyword>
<keyword evidence="5" id="KW-0548">Nucleotidyltransferase</keyword>
<dbReference type="SUPFAM" id="SSF52540">
    <property type="entry name" value="P-loop containing nucleoside triphosphate hydrolases"/>
    <property type="match status" value="1"/>
</dbReference>
<evidence type="ECO:0000256" key="1">
    <source>
        <dbReference type="ARBA" id="ARBA00004147"/>
    </source>
</evidence>
<feature type="domain" description="CRESS-DNA virus Rep endonuclease" evidence="14">
    <location>
        <begin position="4"/>
        <end position="114"/>
    </location>
</feature>
<evidence type="ECO:0000256" key="13">
    <source>
        <dbReference type="ARBA" id="ARBA00023125"/>
    </source>
</evidence>
<protein>
    <recommendedName>
        <fullName evidence="2">Replication-associated protein</fullName>
    </recommendedName>
</protein>
<dbReference type="GO" id="GO:0016888">
    <property type="term" value="F:DNA endonuclease activity, producing 5'-phosphomonoesters"/>
    <property type="evidence" value="ECO:0007669"/>
    <property type="project" value="InterPro"/>
</dbReference>
<keyword evidence="7" id="KW-0540">Nuclease</keyword>
<dbReference type="GO" id="GO:0003677">
    <property type="term" value="F:DNA binding"/>
    <property type="evidence" value="ECO:0007669"/>
    <property type="project" value="UniProtKB-KW"/>
</dbReference>
<dbReference type="GO" id="GO:0016779">
    <property type="term" value="F:nucleotidyltransferase activity"/>
    <property type="evidence" value="ECO:0007669"/>
    <property type="project" value="UniProtKB-KW"/>
</dbReference>
<evidence type="ECO:0000256" key="2">
    <source>
        <dbReference type="ARBA" id="ARBA00014531"/>
    </source>
</evidence>
<reference evidence="15" key="1">
    <citation type="journal article" date="2024" name="Microbiol. Spectr.">
        <title>Full-genome sequencing of dozens of new DNA viruses found in Spanish bat feces.</title>
        <authorList>
            <person name="Buigues J."/>
            <person name="Vinals A."/>
            <person name="Martinez-Recio R."/>
            <person name="Monros J.S."/>
            <person name="Sanjuan R."/>
            <person name="Cuevas J.M."/>
        </authorList>
    </citation>
    <scope>NUCLEOTIDE SEQUENCE</scope>
    <source>
        <strain evidence="15">MAVG21</strain>
    </source>
</reference>
<evidence type="ECO:0000256" key="3">
    <source>
        <dbReference type="ARBA" id="ARBA00022562"/>
    </source>
</evidence>
<evidence type="ECO:0000256" key="6">
    <source>
        <dbReference type="ARBA" id="ARBA00022705"/>
    </source>
</evidence>
<accession>A0AAU6S590</accession>
<keyword evidence="11" id="KW-0378">Hydrolase</keyword>
<evidence type="ECO:0000259" key="14">
    <source>
        <dbReference type="PROSITE" id="PS52020"/>
    </source>
</evidence>
<proteinExistence type="predicted"/>
<evidence type="ECO:0000256" key="9">
    <source>
        <dbReference type="ARBA" id="ARBA00022741"/>
    </source>
</evidence>
<evidence type="ECO:0000256" key="10">
    <source>
        <dbReference type="ARBA" id="ARBA00022759"/>
    </source>
</evidence>
<dbReference type="EMBL" id="PP410079">
    <property type="protein sequence ID" value="WZK92889.1"/>
    <property type="molecule type" value="Genomic_DNA"/>
</dbReference>
<reference evidence="15" key="2">
    <citation type="submission" date="2024-02" db="EMBL/GenBank/DDBJ databases">
        <authorList>
            <person name="Buigues J."/>
            <person name="Vinals A."/>
            <person name="Martinez-Recio R."/>
            <person name="S Monros J."/>
            <person name="Sanjuan R."/>
            <person name="Cuevas J.M."/>
        </authorList>
    </citation>
    <scope>NUCLEOTIDE SEQUENCE</scope>
    <source>
        <strain evidence="15">MAVG21</strain>
    </source>
</reference>
<name>A0AAU6S590_9VIRU</name>
<dbReference type="Gene3D" id="3.40.50.300">
    <property type="entry name" value="P-loop containing nucleotide triphosphate hydrolases"/>
    <property type="match status" value="1"/>
</dbReference>
<dbReference type="Pfam" id="PF00799">
    <property type="entry name" value="Gemini_AL1"/>
    <property type="match status" value="1"/>
</dbReference>
<dbReference type="InterPro" id="IPR022692">
    <property type="entry name" value="Gemini_AL1_REP_central"/>
</dbReference>
<organism evidence="15">
    <name type="scientific">Myotis mistacinus feces associated gemykrogvirus 2</name>
    <dbReference type="NCBI Taxonomy" id="3139998"/>
    <lineage>
        <taxon>Viruses</taxon>
        <taxon>Monodnaviria</taxon>
        <taxon>Shotokuvirae</taxon>
        <taxon>Cressdnaviricota</taxon>
        <taxon>Repensiviricetes</taxon>
        <taxon>Geplafuvirales</taxon>
        <taxon>Genomoviridae</taxon>
        <taxon>Gemykrogvirus</taxon>
    </lineage>
</organism>
<keyword evidence="4" id="KW-0808">Transferase</keyword>
<dbReference type="PROSITE" id="PS52020">
    <property type="entry name" value="CRESS_DNA_REP"/>
    <property type="match status" value="1"/>
</dbReference>
<keyword evidence="3" id="KW-1048">Host nucleus</keyword>
<evidence type="ECO:0000256" key="12">
    <source>
        <dbReference type="ARBA" id="ARBA00023124"/>
    </source>
</evidence>
<dbReference type="InterPro" id="IPR049912">
    <property type="entry name" value="CRESS_DNA_REP"/>
</dbReference>